<dbReference type="InterPro" id="IPR050678">
    <property type="entry name" value="DNA_Partitioning_ATPase"/>
</dbReference>
<reference evidence="1 2" key="1">
    <citation type="submission" date="2019-07" db="EMBL/GenBank/DDBJ databases">
        <title>Deep subsurface shale carbon reservoir microbial communities from Ohio and West Virginia, USA.</title>
        <authorList>
            <person name="Wrighton K."/>
        </authorList>
    </citation>
    <scope>NUCLEOTIDE SEQUENCE [LARGE SCALE GENOMIC DNA]</scope>
    <source>
        <strain evidence="1 2">NP_8Ht</strain>
    </source>
</reference>
<dbReference type="Gene3D" id="3.40.50.300">
    <property type="entry name" value="P-loop containing nucleotide triphosphate hydrolases"/>
    <property type="match status" value="1"/>
</dbReference>
<dbReference type="PANTHER" id="PTHR13696:SF96">
    <property type="entry name" value="COBQ_COBB_MIND_PARA NUCLEOTIDE BINDING DOMAIN-CONTAINING PROTEIN"/>
    <property type="match status" value="1"/>
</dbReference>
<name>A0A5S5BMD6_STUST</name>
<dbReference type="AlphaFoldDB" id="A0A5S5BMD6"/>
<evidence type="ECO:0000313" key="2">
    <source>
        <dbReference type="Proteomes" id="UP000324282"/>
    </source>
</evidence>
<dbReference type="Pfam" id="PF07015">
    <property type="entry name" value="VirC1"/>
    <property type="match status" value="1"/>
</dbReference>
<dbReference type="SUPFAM" id="SSF52540">
    <property type="entry name" value="P-loop containing nucleoside triphosphate hydrolases"/>
    <property type="match status" value="1"/>
</dbReference>
<dbReference type="PANTHER" id="PTHR13696">
    <property type="entry name" value="P-LOOP CONTAINING NUCLEOSIDE TRIPHOSPHATE HYDROLASE"/>
    <property type="match status" value="1"/>
</dbReference>
<evidence type="ECO:0000313" key="1">
    <source>
        <dbReference type="EMBL" id="TYP67332.1"/>
    </source>
</evidence>
<dbReference type="EMBL" id="VNHQ01000002">
    <property type="protein sequence ID" value="TYP67332.1"/>
    <property type="molecule type" value="Genomic_DNA"/>
</dbReference>
<organism evidence="1 2">
    <name type="scientific">Stutzerimonas stutzeri</name>
    <name type="common">Pseudomonas stutzeri</name>
    <dbReference type="NCBI Taxonomy" id="316"/>
    <lineage>
        <taxon>Bacteria</taxon>
        <taxon>Pseudomonadati</taxon>
        <taxon>Pseudomonadota</taxon>
        <taxon>Gammaproteobacteria</taxon>
        <taxon>Pseudomonadales</taxon>
        <taxon>Pseudomonadaceae</taxon>
        <taxon>Stutzerimonas</taxon>
    </lineage>
</organism>
<sequence length="241" mass="26036">MSDGFDVVSVINAKGGAGKTSLTKVLISAALASGQKVVAFDCDPTQNLMGWVDKAKEAGNWPSNAAAFEARTAKEIVEALNQLTDEGFDGLVFVDTAGFGDKASLYMVNNSDFVILPIMLGSDSVGTTLETATVVTQMVDQLDEGKKAVVRVVRCNIPTLSNRRKGHSENFDRLGQHPLCLKAYISNSPIIELWTDEGPLHSRFKREENTVEGAKALNAKNTMKVLQEGLAVINELFEEAE</sequence>
<gene>
    <name evidence="1" type="ORF">A9A72_10238</name>
</gene>
<accession>A0A5S5BMD6</accession>
<comment type="caution">
    <text evidence="1">The sequence shown here is derived from an EMBL/GenBank/DDBJ whole genome shotgun (WGS) entry which is preliminary data.</text>
</comment>
<dbReference type="InterPro" id="IPR027417">
    <property type="entry name" value="P-loop_NTPase"/>
</dbReference>
<dbReference type="CDD" id="cd02042">
    <property type="entry name" value="ParAB_family"/>
    <property type="match status" value="1"/>
</dbReference>
<dbReference type="InterPro" id="IPR009744">
    <property type="entry name" value="VirC1"/>
</dbReference>
<dbReference type="Proteomes" id="UP000324282">
    <property type="component" value="Unassembled WGS sequence"/>
</dbReference>
<proteinExistence type="predicted"/>
<protein>
    <submittedName>
        <fullName evidence="1">Cellulose biosynthesis protein BcsQ</fullName>
    </submittedName>
</protein>
<dbReference type="RefSeq" id="WP_162198098.1">
    <property type="nucleotide sequence ID" value="NZ_VNHQ01000002.1"/>
</dbReference>